<name>A0A7W6MRB4_9HYPH</name>
<evidence type="ECO:0000256" key="2">
    <source>
        <dbReference type="SAM" id="Phobius"/>
    </source>
</evidence>
<dbReference type="RefSeq" id="WP_183210416.1">
    <property type="nucleotide sequence ID" value="NZ_JAAAMM010000005.1"/>
</dbReference>
<feature type="compositionally biased region" description="Low complexity" evidence="1">
    <location>
        <begin position="257"/>
        <end position="286"/>
    </location>
</feature>
<comment type="caution">
    <text evidence="4">The sequence shown here is derived from an EMBL/GenBank/DDBJ whole genome shotgun (WGS) entry which is preliminary data.</text>
</comment>
<gene>
    <name evidence="4" type="ORF">GGR03_003944</name>
</gene>
<keyword evidence="2" id="KW-0812">Transmembrane</keyword>
<keyword evidence="2" id="KW-0472">Membrane</keyword>
<dbReference type="Pfam" id="PF09976">
    <property type="entry name" value="TPR_21"/>
    <property type="match status" value="1"/>
</dbReference>
<protein>
    <recommendedName>
        <fullName evidence="3">Ancillary SecYEG translocon subunit/Cell division coordinator CpoB TPR domain-containing protein</fullName>
    </recommendedName>
</protein>
<dbReference type="SUPFAM" id="SSF48452">
    <property type="entry name" value="TPR-like"/>
    <property type="match status" value="1"/>
</dbReference>
<organism evidence="4 5">
    <name type="scientific">Aurantimonas endophytica</name>
    <dbReference type="NCBI Taxonomy" id="1522175"/>
    <lineage>
        <taxon>Bacteria</taxon>
        <taxon>Pseudomonadati</taxon>
        <taxon>Pseudomonadota</taxon>
        <taxon>Alphaproteobacteria</taxon>
        <taxon>Hyphomicrobiales</taxon>
        <taxon>Aurantimonadaceae</taxon>
        <taxon>Aurantimonas</taxon>
    </lineage>
</organism>
<dbReference type="EMBL" id="JACIEM010000005">
    <property type="protein sequence ID" value="MBB4004849.1"/>
    <property type="molecule type" value="Genomic_DNA"/>
</dbReference>
<feature type="transmembrane region" description="Helical" evidence="2">
    <location>
        <begin position="26"/>
        <end position="47"/>
    </location>
</feature>
<evidence type="ECO:0000313" key="4">
    <source>
        <dbReference type="EMBL" id="MBB4004849.1"/>
    </source>
</evidence>
<sequence length="347" mass="34774">MSDDSFIREVNEELRQDKVQEAWSKFGRWLLIGVAILLVATAAYVGWDRYQAAQANVSGDRYLVALDLAAAGQPDEAVAALEALIADGHGAYPDLARMRIGSVREAQGQPQEAVAAFDAVAGDSSAPQPIRDMAAVRAAYILVDSGTVDDVRARVERLTGDSEPLRFPAREAIALAAWKAGDTETASGLFQQLVDDAGASNGISARARLMLDVIASGAPAAEGAAPAAPQPTADQPAAEAPVPPAQPAAPATPAPPATGAAAPENGLAPDTATPATGMPAAGAAPTVTLPTTDLGLGGADVLPSGAAPAVEDAAPASDTPEPSGTPPAVSEPAAPAGDPVAPQGTVN</sequence>
<dbReference type="Proteomes" id="UP000588647">
    <property type="component" value="Unassembled WGS sequence"/>
</dbReference>
<evidence type="ECO:0000256" key="1">
    <source>
        <dbReference type="SAM" id="MobiDB-lite"/>
    </source>
</evidence>
<dbReference type="AlphaFoldDB" id="A0A7W6MRB4"/>
<feature type="compositionally biased region" description="Low complexity" evidence="1">
    <location>
        <begin position="222"/>
        <end position="240"/>
    </location>
</feature>
<accession>A0A7W6MRB4</accession>
<dbReference type="Gene3D" id="1.25.40.10">
    <property type="entry name" value="Tetratricopeptide repeat domain"/>
    <property type="match status" value="1"/>
</dbReference>
<reference evidence="4 5" key="1">
    <citation type="submission" date="2020-08" db="EMBL/GenBank/DDBJ databases">
        <title>Genomic Encyclopedia of Type Strains, Phase IV (KMG-IV): sequencing the most valuable type-strain genomes for metagenomic binning, comparative biology and taxonomic classification.</title>
        <authorList>
            <person name="Goeker M."/>
        </authorList>
    </citation>
    <scope>NUCLEOTIDE SEQUENCE [LARGE SCALE GENOMIC DNA]</scope>
    <source>
        <strain evidence="4 5">DSM 103570</strain>
    </source>
</reference>
<feature type="domain" description="Ancillary SecYEG translocon subunit/Cell division coordinator CpoB TPR" evidence="3">
    <location>
        <begin position="23"/>
        <end position="157"/>
    </location>
</feature>
<dbReference type="InterPro" id="IPR011990">
    <property type="entry name" value="TPR-like_helical_dom_sf"/>
</dbReference>
<feature type="compositionally biased region" description="Pro residues" evidence="1">
    <location>
        <begin position="241"/>
        <end position="256"/>
    </location>
</feature>
<proteinExistence type="predicted"/>
<keyword evidence="5" id="KW-1185">Reference proteome</keyword>
<feature type="region of interest" description="Disordered" evidence="1">
    <location>
        <begin position="222"/>
        <end position="347"/>
    </location>
</feature>
<keyword evidence="2" id="KW-1133">Transmembrane helix</keyword>
<evidence type="ECO:0000259" key="3">
    <source>
        <dbReference type="Pfam" id="PF09976"/>
    </source>
</evidence>
<feature type="compositionally biased region" description="Low complexity" evidence="1">
    <location>
        <begin position="303"/>
        <end position="316"/>
    </location>
</feature>
<dbReference type="InterPro" id="IPR018704">
    <property type="entry name" value="SecYEG/CpoB_TPR"/>
</dbReference>
<evidence type="ECO:0000313" key="5">
    <source>
        <dbReference type="Proteomes" id="UP000588647"/>
    </source>
</evidence>